<dbReference type="SUPFAM" id="SSF49503">
    <property type="entry name" value="Cupredoxins"/>
    <property type="match status" value="3"/>
</dbReference>
<evidence type="ECO:0000259" key="15">
    <source>
        <dbReference type="Pfam" id="PF07732"/>
    </source>
</evidence>
<dbReference type="InterPro" id="IPR001287">
    <property type="entry name" value="NO2-reductase_Cu"/>
</dbReference>
<feature type="compositionally biased region" description="Low complexity" evidence="13">
    <location>
        <begin position="560"/>
        <end position="573"/>
    </location>
</feature>
<sequence length="878" mass="90532">MNIESPTTRRRPHGLASRRVWFTAVTVPVCLWALVALAALIGQRWRADLGWIGLHAAALGVATNAIVTWSDYFVDALMRGAASSKARQIGVLAGLNVGILALIGGIEAALNPLVTAGAALVVVAIVVHCASLWRRSRGALTTRLGSTVVGYYIACAGWFVAAGVFGFLMTTAGGGHLNRYLLAHIASAVLGWLGLAVIGTLVTLWPTILRTRMVPGAQTDARRALPLLNIALAVVVIGGVIGRGRLSALGLLGYLACLGFTLAAMVRAARVKPPRSFAARSVIAGMAWLVGTLVVATVIAAMGPDTATIMNRLTALAWPLLAGFAAQLIAGSMAYLLPVVIGGGPAMVRRRNRVMDLASNTRLVAANGAGLGLLLPLPAAGRVAMIAVAAACVAAFLVLVVATAVVRRPLQMADVPPARTHGFEAMLGVGVLVIALAIATAISPATMVGKGTASGAGSSGAVGNGQSQHVSVEAHDMKFTPNTIDVPAGTHLFIDVKNTDTGGMVHDLVLASGATSGRLSPGASGTLDAGVISASTDAWCSIAGHKQMGMTMKINASGAAPAGGAAAASSPSATHATPDPNAQMTADPWDAALQPAGPETEHRITLDVTEKEVEVAPGVRQLRWVYNGQAPGPVLRGHVGDKFAVTLINHGTMGHSIDFHAGALAPDGPMRTIQPGEQLTYDFTATKSGVWMYHCATAPMSLHIANGMFGAVIIDPPGLTQVDKEYLIIQSDHWYGAQGEGNDAARIGDGNPDAVVFNGYANQYDAHPLPATVGNRIRFWVLDIGPNEPISFHMVGGQFDTVWAEGAFRLECGYQPAAGVDPACGTLGPGGSQTLSLGPAEGGYVEMVAPEAGHYKFINHVMSDAEKGAHGTLEVSAG</sequence>
<feature type="transmembrane region" description="Helical" evidence="14">
    <location>
        <begin position="281"/>
        <end position="303"/>
    </location>
</feature>
<dbReference type="CDD" id="cd11020">
    <property type="entry name" value="CuRO_1_CuNIR"/>
    <property type="match status" value="1"/>
</dbReference>
<feature type="transmembrane region" description="Helical" evidence="14">
    <location>
        <begin position="20"/>
        <end position="43"/>
    </location>
</feature>
<comment type="cofactor">
    <cofactor evidence="2 12">
        <name>Cu(2+)</name>
        <dbReference type="ChEBI" id="CHEBI:29036"/>
    </cofactor>
</comment>
<dbReference type="InterPro" id="IPR028096">
    <property type="entry name" value="EfeO_Cupredoxin"/>
</dbReference>
<keyword evidence="14" id="KW-1133">Transmembrane helix</keyword>
<evidence type="ECO:0000256" key="12">
    <source>
        <dbReference type="PIRSR" id="PIRSR601287-1"/>
    </source>
</evidence>
<keyword evidence="10 12" id="KW-0186">Copper</keyword>
<feature type="binding site" description="type 1 copper site" evidence="12">
    <location>
        <position position="860"/>
    </location>
    <ligand>
        <name>Cu cation</name>
        <dbReference type="ChEBI" id="CHEBI:23378"/>
        <label>1</label>
    </ligand>
</feature>
<dbReference type="InterPro" id="IPR045087">
    <property type="entry name" value="Cu-oxidase_fam"/>
</dbReference>
<comment type="catalytic activity">
    <reaction evidence="11">
        <text>nitric oxide + Fe(III)-[cytochrome c] + H2O = Fe(II)-[cytochrome c] + nitrite + 2 H(+)</text>
        <dbReference type="Rhea" id="RHEA:15233"/>
        <dbReference type="Rhea" id="RHEA-COMP:10350"/>
        <dbReference type="Rhea" id="RHEA-COMP:14399"/>
        <dbReference type="ChEBI" id="CHEBI:15377"/>
        <dbReference type="ChEBI" id="CHEBI:15378"/>
        <dbReference type="ChEBI" id="CHEBI:16301"/>
        <dbReference type="ChEBI" id="CHEBI:16480"/>
        <dbReference type="ChEBI" id="CHEBI:29033"/>
        <dbReference type="ChEBI" id="CHEBI:29034"/>
        <dbReference type="EC" id="1.7.2.1"/>
    </reaction>
</comment>
<dbReference type="Pfam" id="PF07732">
    <property type="entry name" value="Cu-oxidase_3"/>
    <property type="match status" value="1"/>
</dbReference>
<evidence type="ECO:0000256" key="6">
    <source>
        <dbReference type="ARBA" id="ARBA00017290"/>
    </source>
</evidence>
<dbReference type="EC" id="1.7.2.1" evidence="5"/>
<dbReference type="PANTHER" id="PTHR11709">
    <property type="entry name" value="MULTI-COPPER OXIDASE"/>
    <property type="match status" value="1"/>
</dbReference>
<keyword evidence="14" id="KW-0812">Transmembrane</keyword>
<dbReference type="CDD" id="cd04208">
    <property type="entry name" value="CuRO_2_CuNIR"/>
    <property type="match status" value="1"/>
</dbReference>
<name>A0A0B7P1P3_PROFF</name>
<keyword evidence="7 12" id="KW-0479">Metal-binding</keyword>
<feature type="binding site" description="type 1 copper site" evidence="12">
    <location>
        <position position="708"/>
    </location>
    <ligand>
        <name>Cu cation</name>
        <dbReference type="ChEBI" id="CHEBI:23378"/>
        <label>1</label>
    </ligand>
</feature>
<feature type="binding site" description="type 1 copper site" evidence="12">
    <location>
        <position position="655"/>
    </location>
    <ligand>
        <name>Cu cation</name>
        <dbReference type="ChEBI" id="CHEBI:23378"/>
        <label>1</label>
    </ligand>
</feature>
<evidence type="ECO:0000256" key="14">
    <source>
        <dbReference type="SAM" id="Phobius"/>
    </source>
</evidence>
<dbReference type="PANTHER" id="PTHR11709:SF394">
    <property type="entry name" value="FI03373P-RELATED"/>
    <property type="match status" value="1"/>
</dbReference>
<evidence type="ECO:0000256" key="13">
    <source>
        <dbReference type="SAM" id="MobiDB-lite"/>
    </source>
</evidence>
<feature type="transmembrane region" description="Helical" evidence="14">
    <location>
        <begin position="145"/>
        <end position="169"/>
    </location>
</feature>
<evidence type="ECO:0000256" key="5">
    <source>
        <dbReference type="ARBA" id="ARBA00011882"/>
    </source>
</evidence>
<feature type="transmembrane region" description="Helical" evidence="14">
    <location>
        <begin position="248"/>
        <end position="269"/>
    </location>
</feature>
<evidence type="ECO:0000256" key="4">
    <source>
        <dbReference type="ARBA" id="ARBA00011233"/>
    </source>
</evidence>
<feature type="domain" description="EfeO-type cupredoxin-like" evidence="16">
    <location>
        <begin position="464"/>
        <end position="528"/>
    </location>
</feature>
<feature type="transmembrane region" description="Helical" evidence="14">
    <location>
        <begin position="49"/>
        <end position="69"/>
    </location>
</feature>
<dbReference type="InterPro" id="IPR008972">
    <property type="entry name" value="Cupredoxin"/>
</dbReference>
<evidence type="ECO:0000256" key="10">
    <source>
        <dbReference type="ARBA" id="ARBA00023008"/>
    </source>
</evidence>
<feature type="transmembrane region" description="Helical" evidence="14">
    <location>
        <begin position="427"/>
        <end position="449"/>
    </location>
</feature>
<dbReference type="Pfam" id="PF13473">
    <property type="entry name" value="Cupredoxin_1"/>
    <property type="match status" value="1"/>
</dbReference>
<dbReference type="PRINTS" id="PR00695">
    <property type="entry name" value="CUNO2RDTASE"/>
</dbReference>
<feature type="transmembrane region" description="Helical" evidence="14">
    <location>
        <begin position="181"/>
        <end position="204"/>
    </location>
</feature>
<evidence type="ECO:0000256" key="11">
    <source>
        <dbReference type="ARBA" id="ARBA00049340"/>
    </source>
</evidence>
<keyword evidence="8" id="KW-0677">Repeat</keyword>
<comment type="similarity">
    <text evidence="3">Belongs to the multicopper oxidase family.</text>
</comment>
<evidence type="ECO:0000256" key="1">
    <source>
        <dbReference type="ARBA" id="ARBA00001960"/>
    </source>
</evidence>
<feature type="transmembrane region" description="Helical" evidence="14">
    <location>
        <begin position="383"/>
        <end position="406"/>
    </location>
</feature>
<comment type="cofactor">
    <cofactor evidence="1 12">
        <name>Cu(+)</name>
        <dbReference type="ChEBI" id="CHEBI:49552"/>
    </cofactor>
</comment>
<protein>
    <recommendedName>
        <fullName evidence="6">Copper-containing nitrite reductase</fullName>
        <ecNumber evidence="5">1.7.2.1</ecNumber>
    </recommendedName>
</protein>
<feature type="transmembrane region" description="Helical" evidence="14">
    <location>
        <begin position="357"/>
        <end position="377"/>
    </location>
</feature>
<evidence type="ECO:0000256" key="8">
    <source>
        <dbReference type="ARBA" id="ARBA00022737"/>
    </source>
</evidence>
<feature type="domain" description="Plastocyanin-like" evidence="15">
    <location>
        <begin position="608"/>
        <end position="717"/>
    </location>
</feature>
<accession>A0A0B7P1P3</accession>
<feature type="transmembrane region" description="Helical" evidence="14">
    <location>
        <begin position="315"/>
        <end position="337"/>
    </location>
</feature>
<gene>
    <name evidence="17" type="primary">aniA</name>
    <name evidence="17" type="ORF">PFCIRM138_06850</name>
</gene>
<evidence type="ECO:0000256" key="3">
    <source>
        <dbReference type="ARBA" id="ARBA00010609"/>
    </source>
</evidence>
<evidence type="ECO:0000256" key="2">
    <source>
        <dbReference type="ARBA" id="ARBA00001973"/>
    </source>
</evidence>
<organism evidence="17">
    <name type="scientific">Propionibacterium freudenreichii subsp. freudenreichii</name>
    <dbReference type="NCBI Taxonomy" id="66712"/>
    <lineage>
        <taxon>Bacteria</taxon>
        <taxon>Bacillati</taxon>
        <taxon>Actinomycetota</taxon>
        <taxon>Actinomycetes</taxon>
        <taxon>Propionibacteriales</taxon>
        <taxon>Propionibacteriaceae</taxon>
        <taxon>Propionibacterium</taxon>
    </lineage>
</organism>
<evidence type="ECO:0000256" key="9">
    <source>
        <dbReference type="ARBA" id="ARBA00023002"/>
    </source>
</evidence>
<feature type="region of interest" description="Disordered" evidence="13">
    <location>
        <begin position="560"/>
        <end position="586"/>
    </location>
</feature>
<dbReference type="InterPro" id="IPR011707">
    <property type="entry name" value="Cu-oxidase-like_N"/>
</dbReference>
<keyword evidence="14" id="KW-0472">Membrane</keyword>
<reference evidence="17" key="1">
    <citation type="submission" date="2014-08" db="EMBL/GenBank/DDBJ databases">
        <authorList>
            <person name="Falentin Helene"/>
        </authorList>
    </citation>
    <scope>NUCLEOTIDE SEQUENCE</scope>
</reference>
<feature type="binding site" description="type 1 copper site" evidence="12">
    <location>
        <position position="703"/>
    </location>
    <ligand>
        <name>Cu cation</name>
        <dbReference type="ChEBI" id="CHEBI:23378"/>
        <label>1</label>
    </ligand>
</feature>
<keyword evidence="9 17" id="KW-0560">Oxidoreductase</keyword>
<proteinExistence type="inferred from homology"/>
<feature type="binding site" description="type 1 copper site" evidence="12">
    <location>
        <position position="695"/>
    </location>
    <ligand>
        <name>Cu cation</name>
        <dbReference type="ChEBI" id="CHEBI:23378"/>
        <label>1</label>
    </ligand>
</feature>
<dbReference type="GO" id="GO:0005507">
    <property type="term" value="F:copper ion binding"/>
    <property type="evidence" value="ECO:0007669"/>
    <property type="project" value="InterPro"/>
</dbReference>
<comment type="subunit">
    <text evidence="4">Homotrimer.</text>
</comment>
<feature type="binding site" description="type 1 copper site" evidence="12">
    <location>
        <position position="660"/>
    </location>
    <ligand>
        <name>Cu cation</name>
        <dbReference type="ChEBI" id="CHEBI:23378"/>
        <label>1</label>
    </ligand>
</feature>
<evidence type="ECO:0000313" key="17">
    <source>
        <dbReference type="EMBL" id="CEP27832.1"/>
    </source>
</evidence>
<dbReference type="EMBL" id="LM676445">
    <property type="protein sequence ID" value="CEP27832.1"/>
    <property type="molecule type" value="Genomic_DNA"/>
</dbReference>
<dbReference type="Gene3D" id="2.60.40.420">
    <property type="entry name" value="Cupredoxins - blue copper proteins"/>
    <property type="match status" value="3"/>
</dbReference>
<feature type="binding site" description="type 1 copper site" evidence="12">
    <location>
        <position position="694"/>
    </location>
    <ligand>
        <name>Cu cation</name>
        <dbReference type="ChEBI" id="CHEBI:23378"/>
        <label>1</label>
    </ligand>
</feature>
<dbReference type="AlphaFoldDB" id="A0A0B7P1P3"/>
<feature type="transmembrane region" description="Helical" evidence="14">
    <location>
        <begin position="112"/>
        <end position="133"/>
    </location>
</feature>
<feature type="transmembrane region" description="Helical" evidence="14">
    <location>
        <begin position="89"/>
        <end position="106"/>
    </location>
</feature>
<evidence type="ECO:0000256" key="7">
    <source>
        <dbReference type="ARBA" id="ARBA00022723"/>
    </source>
</evidence>
<dbReference type="GO" id="GO:0050421">
    <property type="term" value="F:nitrite reductase (NO-forming) activity"/>
    <property type="evidence" value="ECO:0007669"/>
    <property type="project" value="UniProtKB-EC"/>
</dbReference>
<feature type="transmembrane region" description="Helical" evidence="14">
    <location>
        <begin position="224"/>
        <end position="242"/>
    </location>
</feature>
<evidence type="ECO:0000259" key="16">
    <source>
        <dbReference type="Pfam" id="PF13473"/>
    </source>
</evidence>